<evidence type="ECO:0000313" key="2">
    <source>
        <dbReference type="Proteomes" id="UP000315010"/>
    </source>
</evidence>
<sequence length="252" mass="29008">MVLNRRDFFVLASSVWCLASTRAIELFADEDTDEGTNRDDEEAIIETIDLSELSEPPPAIAELIESAKVRFILGPQEKATTQKRLRTRALGKGRKTAGLTEYRVSYRFRSYNRWNETIDGRSDKEVTVTAKLFDLGIDHSHTVWLLQRPSAETFWTDRVVLHELDHVRISSDPMLEKRFVEKVQSKLVFTTSIGVDERYSSQKANRIVKQHIADTFEEIAELIEIRYQELDRLTDHGLNELPPNSSLDSVLR</sequence>
<proteinExistence type="predicted"/>
<organism evidence="1 2">
    <name type="scientific">Novipirellula herctigrandis</name>
    <dbReference type="NCBI Taxonomy" id="2527986"/>
    <lineage>
        <taxon>Bacteria</taxon>
        <taxon>Pseudomonadati</taxon>
        <taxon>Planctomycetota</taxon>
        <taxon>Planctomycetia</taxon>
        <taxon>Pirellulales</taxon>
        <taxon>Pirellulaceae</taxon>
        <taxon>Novipirellula</taxon>
    </lineage>
</organism>
<reference evidence="1 2" key="1">
    <citation type="submission" date="2019-02" db="EMBL/GenBank/DDBJ databases">
        <title>Deep-cultivation of Planctomycetes and their phenomic and genomic characterization uncovers novel biology.</title>
        <authorList>
            <person name="Wiegand S."/>
            <person name="Jogler M."/>
            <person name="Boedeker C."/>
            <person name="Pinto D."/>
            <person name="Vollmers J."/>
            <person name="Rivas-Marin E."/>
            <person name="Kohn T."/>
            <person name="Peeters S.H."/>
            <person name="Heuer A."/>
            <person name="Rast P."/>
            <person name="Oberbeckmann S."/>
            <person name="Bunk B."/>
            <person name="Jeske O."/>
            <person name="Meyerdierks A."/>
            <person name="Storesund J.E."/>
            <person name="Kallscheuer N."/>
            <person name="Luecker S."/>
            <person name="Lage O.M."/>
            <person name="Pohl T."/>
            <person name="Merkel B.J."/>
            <person name="Hornburger P."/>
            <person name="Mueller R.-W."/>
            <person name="Bruemmer F."/>
            <person name="Labrenz M."/>
            <person name="Spormann A.M."/>
            <person name="Op Den Camp H."/>
            <person name="Overmann J."/>
            <person name="Amann R."/>
            <person name="Jetten M.S.M."/>
            <person name="Mascher T."/>
            <person name="Medema M.H."/>
            <person name="Devos D.P."/>
            <person name="Kaster A.-K."/>
            <person name="Ovreas L."/>
            <person name="Rohde M."/>
            <person name="Galperin M.Y."/>
            <person name="Jogler C."/>
        </authorList>
    </citation>
    <scope>NUCLEOTIDE SEQUENCE [LARGE SCALE GENOMIC DNA]</scope>
    <source>
        <strain evidence="1 2">CA13</strain>
    </source>
</reference>
<evidence type="ECO:0000313" key="1">
    <source>
        <dbReference type="EMBL" id="TWT83394.1"/>
    </source>
</evidence>
<keyword evidence="2" id="KW-1185">Reference proteome</keyword>
<dbReference type="AlphaFoldDB" id="A0A5C5Z7V8"/>
<dbReference type="EMBL" id="SJPJ01000001">
    <property type="protein sequence ID" value="TWT83394.1"/>
    <property type="molecule type" value="Genomic_DNA"/>
</dbReference>
<name>A0A5C5Z7V8_9BACT</name>
<comment type="caution">
    <text evidence="1">The sequence shown here is derived from an EMBL/GenBank/DDBJ whole genome shotgun (WGS) entry which is preliminary data.</text>
</comment>
<accession>A0A5C5Z7V8</accession>
<dbReference type="Proteomes" id="UP000315010">
    <property type="component" value="Unassembled WGS sequence"/>
</dbReference>
<protein>
    <submittedName>
        <fullName evidence="1">Uncharacterized protein</fullName>
    </submittedName>
</protein>
<gene>
    <name evidence="1" type="ORF">CA13_48590</name>
</gene>